<comment type="caution">
    <text evidence="1">The sequence shown here is derived from an EMBL/GenBank/DDBJ whole genome shotgun (WGS) entry which is preliminary data.</text>
</comment>
<sequence length="212" mass="22677">MGLRRVLGYRDFRGVYGQYTEYGVPGCFGEGIISKGCSAETSGKTDRTVNREDERQPPLLSAKRVRLTAGSSGQPAPLMTVPLLPLWGDGGRGGILSGYAALRHTSDSVPMVDMGLRRVLGYRDFRGVYGQYTEYGVPGCFGEGIISKGCSAETSGKTDRTVNREDERQPPLLSAKRVRLTAGSSGQPAPLMTVPLLPLWGDGGRGGILSGY</sequence>
<organism evidence="1 2">
    <name type="scientific">Batillaria attramentaria</name>
    <dbReference type="NCBI Taxonomy" id="370345"/>
    <lineage>
        <taxon>Eukaryota</taxon>
        <taxon>Metazoa</taxon>
        <taxon>Spiralia</taxon>
        <taxon>Lophotrochozoa</taxon>
        <taxon>Mollusca</taxon>
        <taxon>Gastropoda</taxon>
        <taxon>Caenogastropoda</taxon>
        <taxon>Sorbeoconcha</taxon>
        <taxon>Cerithioidea</taxon>
        <taxon>Batillariidae</taxon>
        <taxon>Batillaria</taxon>
    </lineage>
</organism>
<gene>
    <name evidence="1" type="ORF">BaRGS_00020648</name>
</gene>
<dbReference type="EMBL" id="JACVVK020000155">
    <property type="protein sequence ID" value="KAK7488057.1"/>
    <property type="molecule type" value="Genomic_DNA"/>
</dbReference>
<proteinExistence type="predicted"/>
<protein>
    <submittedName>
        <fullName evidence="1">Uncharacterized protein</fullName>
    </submittedName>
</protein>
<feature type="non-terminal residue" evidence="1">
    <location>
        <position position="212"/>
    </location>
</feature>
<keyword evidence="2" id="KW-1185">Reference proteome</keyword>
<dbReference type="Proteomes" id="UP001519460">
    <property type="component" value="Unassembled WGS sequence"/>
</dbReference>
<evidence type="ECO:0000313" key="2">
    <source>
        <dbReference type="Proteomes" id="UP001519460"/>
    </source>
</evidence>
<evidence type="ECO:0000313" key="1">
    <source>
        <dbReference type="EMBL" id="KAK7488057.1"/>
    </source>
</evidence>
<dbReference type="AlphaFoldDB" id="A0ABD0KLP6"/>
<name>A0ABD0KLP6_9CAEN</name>
<accession>A0ABD0KLP6</accession>
<reference evidence="1 2" key="1">
    <citation type="journal article" date="2023" name="Sci. Data">
        <title>Genome assembly of the Korean intertidal mud-creeper Batillaria attramentaria.</title>
        <authorList>
            <person name="Patra A.K."/>
            <person name="Ho P.T."/>
            <person name="Jun S."/>
            <person name="Lee S.J."/>
            <person name="Kim Y."/>
            <person name="Won Y.J."/>
        </authorList>
    </citation>
    <scope>NUCLEOTIDE SEQUENCE [LARGE SCALE GENOMIC DNA]</scope>
    <source>
        <strain evidence="1">Wonlab-2016</strain>
    </source>
</reference>